<evidence type="ECO:0000256" key="1">
    <source>
        <dbReference type="SAM" id="MobiDB-lite"/>
    </source>
</evidence>
<dbReference type="EMBL" id="ML977515">
    <property type="protein sequence ID" value="KAF2125900.1"/>
    <property type="molecule type" value="Genomic_DNA"/>
</dbReference>
<dbReference type="OrthoDB" id="436496at2759"/>
<dbReference type="PANTHER" id="PTHR36223:SF1">
    <property type="entry name" value="TRANSCRIPTION ELONGATION FACTOR EAF N-TERMINAL DOMAIN-CONTAINING PROTEIN"/>
    <property type="match status" value="1"/>
</dbReference>
<feature type="compositionally biased region" description="Polar residues" evidence="1">
    <location>
        <begin position="325"/>
        <end position="342"/>
    </location>
</feature>
<protein>
    <recommendedName>
        <fullName evidence="2">DUF7918 domain-containing protein</fullName>
    </recommendedName>
</protein>
<dbReference type="GeneID" id="54406621"/>
<keyword evidence="4" id="KW-1185">Reference proteome</keyword>
<dbReference type="Pfam" id="PF25534">
    <property type="entry name" value="DUF7918"/>
    <property type="match status" value="1"/>
</dbReference>
<dbReference type="RefSeq" id="XP_033520292.1">
    <property type="nucleotide sequence ID" value="XM_033666189.1"/>
</dbReference>
<dbReference type="PANTHER" id="PTHR36223">
    <property type="entry name" value="BETA-LACTAMASE-TYPE TRANSPEPTIDASE FOLD DOMAIN CONTAINING PROTEIN"/>
    <property type="match status" value="1"/>
</dbReference>
<proteinExistence type="predicted"/>
<name>A0A6A6A267_9PLEO</name>
<feature type="compositionally biased region" description="Acidic residues" evidence="1">
    <location>
        <begin position="246"/>
        <end position="267"/>
    </location>
</feature>
<dbReference type="AlphaFoldDB" id="A0A6A6A267"/>
<feature type="compositionally biased region" description="Polar residues" evidence="1">
    <location>
        <begin position="368"/>
        <end position="377"/>
    </location>
</feature>
<dbReference type="InterPro" id="IPR057678">
    <property type="entry name" value="DUF7918"/>
</dbReference>
<evidence type="ECO:0000313" key="4">
    <source>
        <dbReference type="Proteomes" id="UP000799771"/>
    </source>
</evidence>
<evidence type="ECO:0000259" key="2">
    <source>
        <dbReference type="Pfam" id="PF25534"/>
    </source>
</evidence>
<feature type="region of interest" description="Disordered" evidence="1">
    <location>
        <begin position="230"/>
        <end position="380"/>
    </location>
</feature>
<feature type="region of interest" description="Disordered" evidence="1">
    <location>
        <begin position="423"/>
        <end position="447"/>
    </location>
</feature>
<reference evidence="3" key="1">
    <citation type="journal article" date="2020" name="Stud. Mycol.">
        <title>101 Dothideomycetes genomes: a test case for predicting lifestyles and emergence of pathogens.</title>
        <authorList>
            <person name="Haridas S."/>
            <person name="Albert R."/>
            <person name="Binder M."/>
            <person name="Bloem J."/>
            <person name="Labutti K."/>
            <person name="Salamov A."/>
            <person name="Andreopoulos B."/>
            <person name="Baker S."/>
            <person name="Barry K."/>
            <person name="Bills G."/>
            <person name="Bluhm B."/>
            <person name="Cannon C."/>
            <person name="Castanera R."/>
            <person name="Culley D."/>
            <person name="Daum C."/>
            <person name="Ezra D."/>
            <person name="Gonzalez J."/>
            <person name="Henrissat B."/>
            <person name="Kuo A."/>
            <person name="Liang C."/>
            <person name="Lipzen A."/>
            <person name="Lutzoni F."/>
            <person name="Magnuson J."/>
            <person name="Mondo S."/>
            <person name="Nolan M."/>
            <person name="Ohm R."/>
            <person name="Pangilinan J."/>
            <person name="Park H.-J."/>
            <person name="Ramirez L."/>
            <person name="Alfaro M."/>
            <person name="Sun H."/>
            <person name="Tritt A."/>
            <person name="Yoshinaga Y."/>
            <person name="Zwiers L.-H."/>
            <person name="Turgeon B."/>
            <person name="Goodwin S."/>
            <person name="Spatafora J."/>
            <person name="Crous P."/>
            <person name="Grigoriev I."/>
        </authorList>
    </citation>
    <scope>NUCLEOTIDE SEQUENCE</scope>
    <source>
        <strain evidence="3">CBS 119687</strain>
    </source>
</reference>
<sequence length="447" mass="50479">MPTYRSINIALHSQFDVETIPEYYPLTSGHFASRCITDFTPPLVDDKTSTCSVYIPVLPGSTFWIGYSVSPPVPEGQYFLFKLYIDGAHAISWSTGKDEEWRGKTMFGLFEGEESTESRRKIEKRVLCFSPPNKNGKDVFDEKSCVEIRVHRAHGRKRIERQFGEYNETDKGVSRLVSAGRAGPEQLKRFYKFALIDPTNQPFATFRYYYRTWEQLRDLGLLEEEYGAGEENDLSVIEPEGAVSQDETEDDDEDTDRITNDEIEDENMASSVRHTSERCQSMVEVKIPSTTVTPHRQASDTSEHPRVYLPRGTPTTCPNAVDGQANAQEQRHNGVSTPSSVYRLSFPPSVKLDAPDQSLRPLPAVPEKSSSYSNTSYRPHPAYPVEEWAVRTPSPEKSFRDGVSTPPLVRKRHASSLMQMISSTWKRRGTPSAERTGSIDGVRSVTL</sequence>
<gene>
    <name evidence="3" type="ORF">P153DRAFT_348103</name>
</gene>
<feature type="domain" description="DUF7918" evidence="2">
    <location>
        <begin position="45"/>
        <end position="223"/>
    </location>
</feature>
<accession>A0A6A6A267</accession>
<dbReference type="Proteomes" id="UP000799771">
    <property type="component" value="Unassembled WGS sequence"/>
</dbReference>
<organism evidence="3 4">
    <name type="scientific">Dothidotthia symphoricarpi CBS 119687</name>
    <dbReference type="NCBI Taxonomy" id="1392245"/>
    <lineage>
        <taxon>Eukaryota</taxon>
        <taxon>Fungi</taxon>
        <taxon>Dikarya</taxon>
        <taxon>Ascomycota</taxon>
        <taxon>Pezizomycotina</taxon>
        <taxon>Dothideomycetes</taxon>
        <taxon>Pleosporomycetidae</taxon>
        <taxon>Pleosporales</taxon>
        <taxon>Dothidotthiaceae</taxon>
        <taxon>Dothidotthia</taxon>
    </lineage>
</organism>
<evidence type="ECO:0000313" key="3">
    <source>
        <dbReference type="EMBL" id="KAF2125900.1"/>
    </source>
</evidence>
<feature type="compositionally biased region" description="Basic and acidic residues" evidence="1">
    <location>
        <begin position="297"/>
        <end position="306"/>
    </location>
</feature>